<dbReference type="SMART" id="SM00326">
    <property type="entry name" value="SH3"/>
    <property type="match status" value="1"/>
</dbReference>
<proteinExistence type="predicted"/>
<organism evidence="5 6">
    <name type="scientific">Candidozyma pseudohaemuli</name>
    <dbReference type="NCBI Taxonomy" id="418784"/>
    <lineage>
        <taxon>Eukaryota</taxon>
        <taxon>Fungi</taxon>
        <taxon>Dikarya</taxon>
        <taxon>Ascomycota</taxon>
        <taxon>Saccharomycotina</taxon>
        <taxon>Pichiomycetes</taxon>
        <taxon>Metschnikowiaceae</taxon>
        <taxon>Candidozyma</taxon>
    </lineage>
</organism>
<dbReference type="RefSeq" id="XP_024713735.1">
    <property type="nucleotide sequence ID" value="XM_024858329.1"/>
</dbReference>
<feature type="region of interest" description="Disordered" evidence="3">
    <location>
        <begin position="174"/>
        <end position="278"/>
    </location>
</feature>
<dbReference type="Proteomes" id="UP000241107">
    <property type="component" value="Unassembled WGS sequence"/>
</dbReference>
<evidence type="ECO:0000259" key="4">
    <source>
        <dbReference type="PROSITE" id="PS50002"/>
    </source>
</evidence>
<dbReference type="AlphaFoldDB" id="A0A2P7YR18"/>
<feature type="domain" description="SH3" evidence="4">
    <location>
        <begin position="94"/>
        <end position="157"/>
    </location>
</feature>
<dbReference type="SUPFAM" id="SSF50044">
    <property type="entry name" value="SH3-domain"/>
    <property type="match status" value="1"/>
</dbReference>
<dbReference type="STRING" id="418784.A0A2P7YR18"/>
<dbReference type="OrthoDB" id="6250593at2759"/>
<feature type="compositionally biased region" description="Low complexity" evidence="3">
    <location>
        <begin position="248"/>
        <end position="264"/>
    </location>
</feature>
<name>A0A2P7YR18_9ASCO</name>
<protein>
    <recommendedName>
        <fullName evidence="4">SH3 domain-containing protein</fullName>
    </recommendedName>
</protein>
<evidence type="ECO:0000313" key="6">
    <source>
        <dbReference type="Proteomes" id="UP000241107"/>
    </source>
</evidence>
<evidence type="ECO:0000256" key="3">
    <source>
        <dbReference type="SAM" id="MobiDB-lite"/>
    </source>
</evidence>
<gene>
    <name evidence="5" type="ORF">C7M61_002973</name>
</gene>
<evidence type="ECO:0000256" key="2">
    <source>
        <dbReference type="PROSITE-ProRule" id="PRU00192"/>
    </source>
</evidence>
<feature type="compositionally biased region" description="Low complexity" evidence="3">
    <location>
        <begin position="186"/>
        <end position="201"/>
    </location>
</feature>
<evidence type="ECO:0000313" key="5">
    <source>
        <dbReference type="EMBL" id="PSK38410.1"/>
    </source>
</evidence>
<dbReference type="VEuPathDB" id="FungiDB:C7M61_002973"/>
<dbReference type="PANTHER" id="PTHR45929:SF7">
    <property type="entry name" value="LAS SEVENTEEN-BINDING PROTEIN 1"/>
    <property type="match status" value="1"/>
</dbReference>
<dbReference type="EMBL" id="PYFQ01000006">
    <property type="protein sequence ID" value="PSK38410.1"/>
    <property type="molecule type" value="Genomic_DNA"/>
</dbReference>
<dbReference type="Gene3D" id="2.30.30.40">
    <property type="entry name" value="SH3 Domains"/>
    <property type="match status" value="1"/>
</dbReference>
<reference evidence="5 6" key="1">
    <citation type="submission" date="2018-03" db="EMBL/GenBank/DDBJ databases">
        <title>Candida pseudohaemulonii genome assembly and annotation.</title>
        <authorList>
            <person name="Munoz J.F."/>
            <person name="Gade L.G."/>
            <person name="Chow N.A."/>
            <person name="Litvintseva A.P."/>
            <person name="Loparev V.N."/>
            <person name="Cuomo C.A."/>
        </authorList>
    </citation>
    <scope>NUCLEOTIDE SEQUENCE [LARGE SCALE GENOMIC DNA]</scope>
    <source>
        <strain evidence="5 6">B12108</strain>
    </source>
</reference>
<dbReference type="CDD" id="cd00174">
    <property type="entry name" value="SH3"/>
    <property type="match status" value="1"/>
</dbReference>
<dbReference type="Pfam" id="PF00018">
    <property type="entry name" value="SH3_1"/>
    <property type="match status" value="1"/>
</dbReference>
<evidence type="ECO:0000256" key="1">
    <source>
        <dbReference type="ARBA" id="ARBA00022443"/>
    </source>
</evidence>
<feature type="compositionally biased region" description="Polar residues" evidence="3">
    <location>
        <begin position="202"/>
        <end position="229"/>
    </location>
</feature>
<dbReference type="PRINTS" id="PR00452">
    <property type="entry name" value="SH3DOMAIN"/>
</dbReference>
<dbReference type="GeneID" id="36566362"/>
<dbReference type="InterPro" id="IPR001452">
    <property type="entry name" value="SH3_domain"/>
</dbReference>
<accession>A0A2P7YR18</accession>
<dbReference type="InterPro" id="IPR036028">
    <property type="entry name" value="SH3-like_dom_sf"/>
</dbReference>
<keyword evidence="6" id="KW-1185">Reference proteome</keyword>
<dbReference type="InterPro" id="IPR050670">
    <property type="entry name" value="STAM"/>
</dbReference>
<comment type="caution">
    <text evidence="5">The sequence shown here is derived from an EMBL/GenBank/DDBJ whole genome shotgun (WGS) entry which is preliminary data.</text>
</comment>
<keyword evidence="1 2" id="KW-0728">SH3 domain</keyword>
<dbReference type="PANTHER" id="PTHR45929">
    <property type="entry name" value="JAK PATHWAY SIGNAL TRANSDUCTION ADAPTOR MOLECULE"/>
    <property type="match status" value="1"/>
</dbReference>
<dbReference type="PROSITE" id="PS50002">
    <property type="entry name" value="SH3"/>
    <property type="match status" value="1"/>
</dbReference>
<sequence>MSAALINRSLTNIRTELEFLHDSEVIDEKLFNALLEALPQRYSKGMAPWGAEKLSAEKEDPVEEVSQSLQKSTIQDEIKEPANPARVPPRKPAGPIGYCKALYNYEAQEADDLALSKDDKLAVVEHLSLDWWKGCKLGQGPDQAGVFPSNYVSVILETEFQQTREKAPINEKATFEDRAQSPSAPPYDQVVPQPTYPQYPQNGQNAPYGQYQSPQNGYGQSPQNGYGQMQPSYGGYSQYPPPSANYYPQQQQVQQMPQEQQVEQSSGEHGKGHEHVKKFGGKLGNAAIFGAGATIGSNIVNSIF</sequence>